<keyword evidence="4 8" id="KW-0812">Transmembrane</keyword>
<dbReference type="InterPro" id="IPR019879">
    <property type="entry name" value="Ammonium_transptr_marine"/>
</dbReference>
<accession>A0A0F9K3X5</accession>
<feature type="non-terminal residue" evidence="10">
    <location>
        <position position="1"/>
    </location>
</feature>
<evidence type="ECO:0000256" key="7">
    <source>
        <dbReference type="ARBA" id="ARBA00023177"/>
    </source>
</evidence>
<feature type="transmembrane region" description="Helical" evidence="8">
    <location>
        <begin position="6"/>
        <end position="31"/>
    </location>
</feature>
<protein>
    <recommendedName>
        <fullName evidence="9">Ammonium transporter AmtB-like domain-containing protein</fullName>
    </recommendedName>
</protein>
<comment type="subcellular location">
    <subcellularLocation>
        <location evidence="1">Membrane</location>
        <topology evidence="1">Multi-pass membrane protein</topology>
    </subcellularLocation>
</comment>
<organism evidence="10">
    <name type="scientific">marine sediment metagenome</name>
    <dbReference type="NCBI Taxonomy" id="412755"/>
    <lineage>
        <taxon>unclassified sequences</taxon>
        <taxon>metagenomes</taxon>
        <taxon>ecological metagenomes</taxon>
    </lineage>
</organism>
<dbReference type="SUPFAM" id="SSF111352">
    <property type="entry name" value="Ammonium transporter"/>
    <property type="match status" value="1"/>
</dbReference>
<feature type="transmembrane region" description="Helical" evidence="8">
    <location>
        <begin position="43"/>
        <end position="62"/>
    </location>
</feature>
<feature type="transmembrane region" description="Helical" evidence="8">
    <location>
        <begin position="199"/>
        <end position="216"/>
    </location>
</feature>
<dbReference type="Gene3D" id="1.10.3430.10">
    <property type="entry name" value="Ammonium transporter AmtB like domains"/>
    <property type="match status" value="1"/>
</dbReference>
<dbReference type="NCBIfam" id="TIGR00836">
    <property type="entry name" value="amt"/>
    <property type="match status" value="1"/>
</dbReference>
<feature type="transmembrane region" description="Helical" evidence="8">
    <location>
        <begin position="152"/>
        <end position="178"/>
    </location>
</feature>
<dbReference type="PROSITE" id="PS01219">
    <property type="entry name" value="AMMONIUM_TRANSP"/>
    <property type="match status" value="1"/>
</dbReference>
<dbReference type="InterPro" id="IPR018047">
    <property type="entry name" value="Ammonium_transpt_CS"/>
</dbReference>
<evidence type="ECO:0000256" key="3">
    <source>
        <dbReference type="ARBA" id="ARBA00022448"/>
    </source>
</evidence>
<feature type="transmembrane region" description="Helical" evidence="8">
    <location>
        <begin position="91"/>
        <end position="110"/>
    </location>
</feature>
<dbReference type="InterPro" id="IPR001905">
    <property type="entry name" value="Ammonium_transpt"/>
</dbReference>
<dbReference type="EMBL" id="LAZR01008765">
    <property type="protein sequence ID" value="KKM76683.1"/>
    <property type="molecule type" value="Genomic_DNA"/>
</dbReference>
<sequence>QYAMDTFYFLVMGAFVMWMAAGFTMLEAGLVRAKNTTEILTKNILLFAIACTMYMVCGYSIMYPELGATFLSGITGDGVAAENTYAPSADFFFQVVFVATAMSIVSGAVAERMKLWAFAGFAIVMTAFIYPMEGSWTWGGEAVFGLYTLGDLGFSDFAGSGIVHMAGAAAALAGVLLLGARKGKYGPNGEIHPIPGANLPMATLGTFILWLGWFGFNGGSVLATASVESANAVAVVFMNTNAAAAGGVIAALIVAKVMFGKADLTMILNGALAGLVAITAGPDTPTPLVATIIGAVGGVIVIFSIVFLDKMKIDDPVGAISVHGTVGLWGLLAVPFTNPLTEDGGASFTGQLIGAATIFVWVFVTSLIVWSILKVIMGLRVSEEEEYEGVDYVECGMEAYPEFTNSGK</sequence>
<dbReference type="Pfam" id="PF00909">
    <property type="entry name" value="Ammonium_transp"/>
    <property type="match status" value="1"/>
</dbReference>
<name>A0A0F9K3X5_9ZZZZ</name>
<evidence type="ECO:0000256" key="8">
    <source>
        <dbReference type="SAM" id="Phobius"/>
    </source>
</evidence>
<evidence type="ECO:0000313" key="10">
    <source>
        <dbReference type="EMBL" id="KKM76683.1"/>
    </source>
</evidence>
<evidence type="ECO:0000256" key="2">
    <source>
        <dbReference type="ARBA" id="ARBA00005887"/>
    </source>
</evidence>
<comment type="caution">
    <text evidence="10">The sequence shown here is derived from an EMBL/GenBank/DDBJ whole genome shotgun (WGS) entry which is preliminary data.</text>
</comment>
<keyword evidence="5 8" id="KW-1133">Transmembrane helix</keyword>
<comment type="similarity">
    <text evidence="2">Belongs to the ammonia transporter channel (TC 1.A.11.2) family.</text>
</comment>
<evidence type="ECO:0000256" key="1">
    <source>
        <dbReference type="ARBA" id="ARBA00004141"/>
    </source>
</evidence>
<keyword evidence="6 8" id="KW-0472">Membrane</keyword>
<feature type="transmembrane region" description="Helical" evidence="8">
    <location>
        <begin position="262"/>
        <end position="282"/>
    </location>
</feature>
<evidence type="ECO:0000256" key="4">
    <source>
        <dbReference type="ARBA" id="ARBA00022692"/>
    </source>
</evidence>
<dbReference type="InterPro" id="IPR029020">
    <property type="entry name" value="Ammonium/urea_transptr"/>
</dbReference>
<reference evidence="10" key="1">
    <citation type="journal article" date="2015" name="Nature">
        <title>Complex archaea that bridge the gap between prokaryotes and eukaryotes.</title>
        <authorList>
            <person name="Spang A."/>
            <person name="Saw J.H."/>
            <person name="Jorgensen S.L."/>
            <person name="Zaremba-Niedzwiedzka K."/>
            <person name="Martijn J."/>
            <person name="Lind A.E."/>
            <person name="van Eijk R."/>
            <person name="Schleper C."/>
            <person name="Guy L."/>
            <person name="Ettema T.J."/>
        </authorList>
    </citation>
    <scope>NUCLEOTIDE SEQUENCE</scope>
</reference>
<dbReference type="InterPro" id="IPR024041">
    <property type="entry name" value="NH4_transpt_AmtB-like_dom"/>
</dbReference>
<dbReference type="NCBIfam" id="TIGR03644">
    <property type="entry name" value="marine_trans_1"/>
    <property type="match status" value="1"/>
</dbReference>
<proteinExistence type="inferred from homology"/>
<dbReference type="GO" id="GO:0016020">
    <property type="term" value="C:membrane"/>
    <property type="evidence" value="ECO:0007669"/>
    <property type="project" value="UniProtKB-SubCell"/>
</dbReference>
<keyword evidence="3" id="KW-0813">Transport</keyword>
<feature type="transmembrane region" description="Helical" evidence="8">
    <location>
        <begin position="288"/>
        <end position="308"/>
    </location>
</feature>
<feature type="transmembrane region" description="Helical" evidence="8">
    <location>
        <begin position="236"/>
        <end position="255"/>
    </location>
</feature>
<evidence type="ECO:0000256" key="5">
    <source>
        <dbReference type="ARBA" id="ARBA00022989"/>
    </source>
</evidence>
<dbReference type="GO" id="GO:0008519">
    <property type="term" value="F:ammonium channel activity"/>
    <property type="evidence" value="ECO:0007669"/>
    <property type="project" value="InterPro"/>
</dbReference>
<dbReference type="GO" id="GO:0097272">
    <property type="term" value="P:ammonium homeostasis"/>
    <property type="evidence" value="ECO:0007669"/>
    <property type="project" value="TreeGrafter"/>
</dbReference>
<keyword evidence="7" id="KW-0924">Ammonia transport</keyword>
<feature type="transmembrane region" description="Helical" evidence="8">
    <location>
        <begin position="115"/>
        <end position="132"/>
    </location>
</feature>
<dbReference type="PANTHER" id="PTHR11730">
    <property type="entry name" value="AMMONIUM TRANSPORTER"/>
    <property type="match status" value="1"/>
</dbReference>
<feature type="transmembrane region" description="Helical" evidence="8">
    <location>
        <begin position="352"/>
        <end position="373"/>
    </location>
</feature>
<evidence type="ECO:0000259" key="9">
    <source>
        <dbReference type="Pfam" id="PF00909"/>
    </source>
</evidence>
<gene>
    <name evidence="10" type="ORF">LCGC14_1377660</name>
</gene>
<feature type="domain" description="Ammonium transporter AmtB-like" evidence="9">
    <location>
        <begin position="9"/>
        <end position="400"/>
    </location>
</feature>
<evidence type="ECO:0000256" key="6">
    <source>
        <dbReference type="ARBA" id="ARBA00023136"/>
    </source>
</evidence>
<dbReference type="AlphaFoldDB" id="A0A0F9K3X5"/>
<feature type="transmembrane region" description="Helical" evidence="8">
    <location>
        <begin position="320"/>
        <end position="340"/>
    </location>
</feature>
<dbReference type="PANTHER" id="PTHR11730:SF62">
    <property type="entry name" value="AMMONIUM TRANSPORTER SLL1017-RELATED"/>
    <property type="match status" value="1"/>
</dbReference>